<dbReference type="InterPro" id="IPR045340">
    <property type="entry name" value="DUF6533"/>
</dbReference>
<proteinExistence type="predicted"/>
<feature type="transmembrane region" description="Helical" evidence="1">
    <location>
        <begin position="95"/>
        <end position="115"/>
    </location>
</feature>
<keyword evidence="1" id="KW-0812">Transmembrane</keyword>
<feature type="transmembrane region" description="Helical" evidence="1">
    <location>
        <begin position="32"/>
        <end position="51"/>
    </location>
</feature>
<evidence type="ECO:0000259" key="2">
    <source>
        <dbReference type="Pfam" id="PF20151"/>
    </source>
</evidence>
<sequence length="300" mass="33812">IAVLFYEYMITFDREVHYAWGRRLTWARAMFFLNRYLSLLQYFATFASTILPPSYFVSVHMLRCGLQQACIIILFAVWAVFSGLRVYAISGNRKLLAYTVVFFALIPVATCIVLADVPFVVPFCIQDGSNVNQFTSTMSVSISCPVGVATRVPLLLSEAIVIVVTLLQTRSAYLEHPEQRGYASLIMREGVLYFLAMLVVNIVQAVSDALFETRLAFVCVFLNIIPPIVVSRFYFQLDELRKYEPQETPLTPFNVNVADSARTELQPLPPTPGMSNDGGDAKVRYLHEVLVYTENAYAHA</sequence>
<protein>
    <recommendedName>
        <fullName evidence="2">DUF6533 domain-containing protein</fullName>
    </recommendedName>
</protein>
<feature type="domain" description="DUF6533" evidence="2">
    <location>
        <begin position="1"/>
        <end position="40"/>
    </location>
</feature>
<dbReference type="EMBL" id="KZ857380">
    <property type="protein sequence ID" value="RDX56695.1"/>
    <property type="molecule type" value="Genomic_DNA"/>
</dbReference>
<name>A0A371DW18_9APHY</name>
<evidence type="ECO:0000313" key="4">
    <source>
        <dbReference type="Proteomes" id="UP000256964"/>
    </source>
</evidence>
<feature type="non-terminal residue" evidence="3">
    <location>
        <position position="300"/>
    </location>
</feature>
<keyword evidence="1" id="KW-0472">Membrane</keyword>
<feature type="transmembrane region" description="Helical" evidence="1">
    <location>
        <begin position="148"/>
        <end position="169"/>
    </location>
</feature>
<feature type="transmembrane region" description="Helical" evidence="1">
    <location>
        <begin position="190"/>
        <end position="207"/>
    </location>
</feature>
<organism evidence="3 4">
    <name type="scientific">Lentinus brumalis</name>
    <dbReference type="NCBI Taxonomy" id="2498619"/>
    <lineage>
        <taxon>Eukaryota</taxon>
        <taxon>Fungi</taxon>
        <taxon>Dikarya</taxon>
        <taxon>Basidiomycota</taxon>
        <taxon>Agaricomycotina</taxon>
        <taxon>Agaricomycetes</taxon>
        <taxon>Polyporales</taxon>
        <taxon>Polyporaceae</taxon>
        <taxon>Lentinus</taxon>
    </lineage>
</organism>
<dbReference type="OrthoDB" id="2752462at2759"/>
<gene>
    <name evidence="3" type="ORF">OH76DRAFT_1337098</name>
</gene>
<dbReference type="Proteomes" id="UP000256964">
    <property type="component" value="Unassembled WGS sequence"/>
</dbReference>
<feature type="transmembrane region" description="Helical" evidence="1">
    <location>
        <begin position="213"/>
        <end position="235"/>
    </location>
</feature>
<evidence type="ECO:0000256" key="1">
    <source>
        <dbReference type="SAM" id="Phobius"/>
    </source>
</evidence>
<keyword evidence="4" id="KW-1185">Reference proteome</keyword>
<evidence type="ECO:0000313" key="3">
    <source>
        <dbReference type="EMBL" id="RDX56695.1"/>
    </source>
</evidence>
<feature type="transmembrane region" description="Helical" evidence="1">
    <location>
        <begin position="66"/>
        <end position="88"/>
    </location>
</feature>
<reference evidence="3 4" key="1">
    <citation type="journal article" date="2018" name="Biotechnol. Biofuels">
        <title>Integrative visual omics of the white-rot fungus Polyporus brumalis exposes the biotechnological potential of its oxidative enzymes for delignifying raw plant biomass.</title>
        <authorList>
            <person name="Miyauchi S."/>
            <person name="Rancon A."/>
            <person name="Drula E."/>
            <person name="Hage H."/>
            <person name="Chaduli D."/>
            <person name="Favel A."/>
            <person name="Grisel S."/>
            <person name="Henrissat B."/>
            <person name="Herpoel-Gimbert I."/>
            <person name="Ruiz-Duenas F.J."/>
            <person name="Chevret D."/>
            <person name="Hainaut M."/>
            <person name="Lin J."/>
            <person name="Wang M."/>
            <person name="Pangilinan J."/>
            <person name="Lipzen A."/>
            <person name="Lesage-Meessen L."/>
            <person name="Navarro D."/>
            <person name="Riley R."/>
            <person name="Grigoriev I.V."/>
            <person name="Zhou S."/>
            <person name="Raouche S."/>
            <person name="Rosso M.N."/>
        </authorList>
    </citation>
    <scope>NUCLEOTIDE SEQUENCE [LARGE SCALE GENOMIC DNA]</scope>
    <source>
        <strain evidence="3 4">BRFM 1820</strain>
    </source>
</reference>
<dbReference type="AlphaFoldDB" id="A0A371DW18"/>
<dbReference type="Pfam" id="PF20151">
    <property type="entry name" value="DUF6533"/>
    <property type="match status" value="1"/>
</dbReference>
<accession>A0A371DW18</accession>
<keyword evidence="1" id="KW-1133">Transmembrane helix</keyword>